<evidence type="ECO:0000256" key="4">
    <source>
        <dbReference type="ARBA" id="ARBA00022679"/>
    </source>
</evidence>
<dbReference type="InterPro" id="IPR044878">
    <property type="entry name" value="UbiA_sf"/>
</dbReference>
<dbReference type="EMBL" id="BMMZ01000005">
    <property type="protein sequence ID" value="GGL63890.1"/>
    <property type="molecule type" value="Genomic_DNA"/>
</dbReference>
<dbReference type="PANTHER" id="PTHR13929">
    <property type="entry name" value="1,4-DIHYDROXY-2-NAPHTHOATE OCTAPRENYLTRANSFERASE"/>
    <property type="match status" value="1"/>
</dbReference>
<evidence type="ECO:0000313" key="11">
    <source>
        <dbReference type="Proteomes" id="UP000613840"/>
    </source>
</evidence>
<comment type="caution">
    <text evidence="10">The sequence shown here is derived from an EMBL/GenBank/DDBJ whole genome shotgun (WGS) entry which is preliminary data.</text>
</comment>
<feature type="transmembrane region" description="Helical" evidence="8">
    <location>
        <begin position="182"/>
        <end position="203"/>
    </location>
</feature>
<evidence type="ECO:0000256" key="5">
    <source>
        <dbReference type="ARBA" id="ARBA00022692"/>
    </source>
</evidence>
<feature type="transmembrane region" description="Helical" evidence="8">
    <location>
        <begin position="50"/>
        <end position="70"/>
    </location>
</feature>
<keyword evidence="5 8" id="KW-0812">Transmembrane</keyword>
<dbReference type="PIRSF" id="PIRSF005355">
    <property type="entry name" value="UBIAD1"/>
    <property type="match status" value="1"/>
</dbReference>
<organism evidence="10 11">
    <name type="scientific">Microlunatus endophyticus</name>
    <dbReference type="NCBI Taxonomy" id="1716077"/>
    <lineage>
        <taxon>Bacteria</taxon>
        <taxon>Bacillati</taxon>
        <taxon>Actinomycetota</taxon>
        <taxon>Actinomycetes</taxon>
        <taxon>Propionibacteriales</taxon>
        <taxon>Propionibacteriaceae</taxon>
        <taxon>Microlunatus</taxon>
    </lineage>
</organism>
<reference evidence="10" key="1">
    <citation type="journal article" date="2014" name="Int. J. Syst. Evol. Microbiol.">
        <title>Complete genome sequence of Corynebacterium casei LMG S-19264T (=DSM 44701T), isolated from a smear-ripened cheese.</title>
        <authorList>
            <consortium name="US DOE Joint Genome Institute (JGI-PGF)"/>
            <person name="Walter F."/>
            <person name="Albersmeier A."/>
            <person name="Kalinowski J."/>
            <person name="Ruckert C."/>
        </authorList>
    </citation>
    <scope>NUCLEOTIDE SEQUENCE</scope>
    <source>
        <strain evidence="10">CGMCC 4.7306</strain>
    </source>
</reference>
<dbReference type="EC" id="2.5.1.74" evidence="8 9"/>
<dbReference type="PANTHER" id="PTHR13929:SF0">
    <property type="entry name" value="UBIA PRENYLTRANSFERASE DOMAIN-CONTAINING PROTEIN 1"/>
    <property type="match status" value="1"/>
</dbReference>
<dbReference type="HAMAP" id="MF_01937">
    <property type="entry name" value="MenA_1"/>
    <property type="match status" value="1"/>
</dbReference>
<feature type="transmembrane region" description="Helical" evidence="8">
    <location>
        <begin position="224"/>
        <end position="243"/>
    </location>
</feature>
<keyword evidence="2 8" id="KW-0474">Menaquinone biosynthesis</keyword>
<dbReference type="GO" id="GO:0046428">
    <property type="term" value="F:1,4-dihydroxy-2-naphthoate polyprenyltransferase activity"/>
    <property type="evidence" value="ECO:0007669"/>
    <property type="project" value="UniProtKB-UniRule"/>
</dbReference>
<dbReference type="InterPro" id="IPR004657">
    <property type="entry name" value="MenA"/>
</dbReference>
<name>A0A917W3M3_9ACTN</name>
<comment type="subcellular location">
    <subcellularLocation>
        <location evidence="8">Cell membrane</location>
        <topology evidence="8">Multi-pass membrane protein</topology>
    </subcellularLocation>
    <subcellularLocation>
        <location evidence="1">Membrane</location>
        <topology evidence="1">Multi-pass membrane protein</topology>
    </subcellularLocation>
</comment>
<sequence>MSEAQTMPGLPGMPNLSQWVAGARPRTLPLSIAPVIAGSATAYAGGSFKVVPAVLALVLSVALQIGVNFANDYSDGIRGTDADRVGPMRLVGSGVARPGLVKRAAFGCFGLAGILGLVLLVLSWQWWLIPAGIASILAAWFYTGGKHPYGYLGLGEVFVFVFFGLVAVCGTTVVQLGRIDLATLLVAIAVGLLAVAVLVVNNLRDIPGDRVAGKRTLATRIGAPATRVLFTGLAVGAAVAYVITAAVAGWWALLALVGIGYLVPQLVTVLRGAVGRDLIPALKAAGLACLISSIGLAVGLIIGAAIG</sequence>
<evidence type="ECO:0000256" key="2">
    <source>
        <dbReference type="ARBA" id="ARBA00022428"/>
    </source>
</evidence>
<dbReference type="CDD" id="cd13962">
    <property type="entry name" value="PT_UbiA_UBIAD1"/>
    <property type="match status" value="1"/>
</dbReference>
<dbReference type="GO" id="GO:0042371">
    <property type="term" value="P:vitamin K biosynthetic process"/>
    <property type="evidence" value="ECO:0007669"/>
    <property type="project" value="TreeGrafter"/>
</dbReference>
<dbReference type="GO" id="GO:0005886">
    <property type="term" value="C:plasma membrane"/>
    <property type="evidence" value="ECO:0007669"/>
    <property type="project" value="UniProtKB-SubCell"/>
</dbReference>
<comment type="catalytic activity">
    <reaction evidence="8">
        <text>an all-trans-polyprenyl diphosphate + 1,4-dihydroxy-2-naphthoate + H(+) = a 2-demethylmenaquinol + CO2 + diphosphate</text>
        <dbReference type="Rhea" id="RHEA:26478"/>
        <dbReference type="Rhea" id="RHEA-COMP:9563"/>
        <dbReference type="Rhea" id="RHEA-COMP:9564"/>
        <dbReference type="ChEBI" id="CHEBI:11173"/>
        <dbReference type="ChEBI" id="CHEBI:15378"/>
        <dbReference type="ChEBI" id="CHEBI:16526"/>
        <dbReference type="ChEBI" id="CHEBI:33019"/>
        <dbReference type="ChEBI" id="CHEBI:55437"/>
        <dbReference type="ChEBI" id="CHEBI:58914"/>
        <dbReference type="EC" id="2.5.1.74"/>
    </reaction>
</comment>
<dbReference type="InterPro" id="IPR000537">
    <property type="entry name" value="UbiA_prenyltransferase"/>
</dbReference>
<keyword evidence="6 8" id="KW-1133">Transmembrane helix</keyword>
<keyword evidence="3 8" id="KW-1003">Cell membrane</keyword>
<evidence type="ECO:0000256" key="1">
    <source>
        <dbReference type="ARBA" id="ARBA00004141"/>
    </source>
</evidence>
<feature type="transmembrane region" description="Helical" evidence="8">
    <location>
        <begin position="157"/>
        <end position="176"/>
    </location>
</feature>
<dbReference type="NCBIfam" id="NF004751">
    <property type="entry name" value="PRK06080.1-3"/>
    <property type="match status" value="1"/>
</dbReference>
<evidence type="ECO:0000256" key="7">
    <source>
        <dbReference type="ARBA" id="ARBA00023136"/>
    </source>
</evidence>
<dbReference type="Pfam" id="PF01040">
    <property type="entry name" value="UbiA"/>
    <property type="match status" value="1"/>
</dbReference>
<evidence type="ECO:0000313" key="10">
    <source>
        <dbReference type="EMBL" id="GGL63890.1"/>
    </source>
</evidence>
<dbReference type="NCBIfam" id="TIGR00751">
    <property type="entry name" value="menA"/>
    <property type="match status" value="1"/>
</dbReference>
<keyword evidence="11" id="KW-1185">Reference proteome</keyword>
<comment type="pathway">
    <text evidence="8">Quinol/quinone metabolism; menaquinone biosynthesis; menaquinol from 1,4-dihydroxy-2-naphthoate: step 1/2.</text>
</comment>
<gene>
    <name evidence="8 10" type="primary">menA</name>
    <name evidence="10" type="ORF">GCM10011575_22840</name>
</gene>
<accession>A0A917W3M3</accession>
<reference evidence="10" key="2">
    <citation type="submission" date="2020-09" db="EMBL/GenBank/DDBJ databases">
        <authorList>
            <person name="Sun Q."/>
            <person name="Zhou Y."/>
        </authorList>
    </citation>
    <scope>NUCLEOTIDE SEQUENCE</scope>
    <source>
        <strain evidence="10">CGMCC 4.7306</strain>
    </source>
</reference>
<evidence type="ECO:0000256" key="9">
    <source>
        <dbReference type="NCBIfam" id="TIGR00751"/>
    </source>
</evidence>
<feature type="transmembrane region" description="Helical" evidence="8">
    <location>
        <begin position="104"/>
        <end position="121"/>
    </location>
</feature>
<comment type="similarity">
    <text evidence="8">Belongs to the MenA family. Type 1 subfamily.</text>
</comment>
<dbReference type="AlphaFoldDB" id="A0A917W3M3"/>
<feature type="transmembrane region" description="Helical" evidence="8">
    <location>
        <begin position="282"/>
        <end position="306"/>
    </location>
</feature>
<protein>
    <recommendedName>
        <fullName evidence="8 9">1,4-dihydroxy-2-naphthoate octaprenyltransferase</fullName>
        <shortName evidence="8">DHNA-octaprenyltransferase</shortName>
        <ecNumber evidence="8 9">2.5.1.74</ecNumber>
    </recommendedName>
</protein>
<feature type="transmembrane region" description="Helical" evidence="8">
    <location>
        <begin position="249"/>
        <end position="270"/>
    </location>
</feature>
<keyword evidence="7 8" id="KW-0472">Membrane</keyword>
<evidence type="ECO:0000256" key="3">
    <source>
        <dbReference type="ARBA" id="ARBA00022475"/>
    </source>
</evidence>
<dbReference type="InterPro" id="IPR026046">
    <property type="entry name" value="UBIAD1"/>
</dbReference>
<keyword evidence="4 8" id="KW-0808">Transferase</keyword>
<proteinExistence type="inferred from homology"/>
<evidence type="ECO:0000256" key="8">
    <source>
        <dbReference type="HAMAP-Rule" id="MF_01937"/>
    </source>
</evidence>
<evidence type="ECO:0000256" key="6">
    <source>
        <dbReference type="ARBA" id="ARBA00022989"/>
    </source>
</evidence>
<comment type="function">
    <text evidence="8">Conversion of 1,4-dihydroxy-2-naphthoate (DHNA) to demethylmenaquinone (DMK).</text>
</comment>
<dbReference type="GO" id="GO:0009234">
    <property type="term" value="P:menaquinone biosynthetic process"/>
    <property type="evidence" value="ECO:0007669"/>
    <property type="project" value="UniProtKB-UniRule"/>
</dbReference>
<dbReference type="Gene3D" id="1.10.357.140">
    <property type="entry name" value="UbiA prenyltransferase"/>
    <property type="match status" value="1"/>
</dbReference>
<dbReference type="Proteomes" id="UP000613840">
    <property type="component" value="Unassembled WGS sequence"/>
</dbReference>